<dbReference type="InterPro" id="IPR000192">
    <property type="entry name" value="Aminotrans_V_dom"/>
</dbReference>
<dbReference type="GO" id="GO:0008483">
    <property type="term" value="F:transaminase activity"/>
    <property type="evidence" value="ECO:0007669"/>
    <property type="project" value="UniProtKB-KW"/>
</dbReference>
<proteinExistence type="predicted"/>
<evidence type="ECO:0000256" key="1">
    <source>
        <dbReference type="ARBA" id="ARBA00022898"/>
    </source>
</evidence>
<dbReference type="AlphaFoldDB" id="A0A7C3NAB4"/>
<feature type="domain" description="Aminotransferase class V" evidence="2">
    <location>
        <begin position="18"/>
        <end position="403"/>
    </location>
</feature>
<name>A0A7C3NAB4_UNCW3</name>
<accession>A0A7C3NAB4</accession>
<comment type="caution">
    <text evidence="3">The sequence shown here is derived from an EMBL/GenBank/DDBJ whole genome shotgun (WGS) entry which is preliminary data.</text>
</comment>
<dbReference type="InterPro" id="IPR015421">
    <property type="entry name" value="PyrdxlP-dep_Trfase_major"/>
</dbReference>
<dbReference type="EMBL" id="DSTT01000005">
    <property type="protein sequence ID" value="HFK23961.1"/>
    <property type="molecule type" value="Genomic_DNA"/>
</dbReference>
<keyword evidence="1" id="KW-0663">Pyridoxal phosphate</keyword>
<dbReference type="InterPro" id="IPR015424">
    <property type="entry name" value="PyrdxlP-dep_Trfase"/>
</dbReference>
<keyword evidence="3" id="KW-0808">Transferase</keyword>
<dbReference type="Gene3D" id="3.90.1150.10">
    <property type="entry name" value="Aspartate Aminotransferase, domain 1"/>
    <property type="match status" value="1"/>
</dbReference>
<dbReference type="Gene3D" id="3.40.640.10">
    <property type="entry name" value="Type I PLP-dependent aspartate aminotransferase-like (Major domain)"/>
    <property type="match status" value="1"/>
</dbReference>
<protein>
    <submittedName>
        <fullName evidence="3">Aminotransferase class V-fold PLP-dependent enzyme</fullName>
    </submittedName>
</protein>
<evidence type="ECO:0000313" key="3">
    <source>
        <dbReference type="EMBL" id="HFK23961.1"/>
    </source>
</evidence>
<reference evidence="3" key="1">
    <citation type="journal article" date="2020" name="mSystems">
        <title>Genome- and Community-Level Interaction Insights into Carbon Utilization and Element Cycling Functions of Hydrothermarchaeota in Hydrothermal Sediment.</title>
        <authorList>
            <person name="Zhou Z."/>
            <person name="Liu Y."/>
            <person name="Xu W."/>
            <person name="Pan J."/>
            <person name="Luo Z.H."/>
            <person name="Li M."/>
        </authorList>
    </citation>
    <scope>NUCLEOTIDE SEQUENCE [LARGE SCALE GENOMIC DNA]</scope>
    <source>
        <strain evidence="3">SpSt-464</strain>
    </source>
</reference>
<organism evidence="3">
    <name type="scientific">candidate division WOR-3 bacterium</name>
    <dbReference type="NCBI Taxonomy" id="2052148"/>
    <lineage>
        <taxon>Bacteria</taxon>
        <taxon>Bacteria division WOR-3</taxon>
    </lineage>
</organism>
<dbReference type="PANTHER" id="PTHR43586">
    <property type="entry name" value="CYSTEINE DESULFURASE"/>
    <property type="match status" value="1"/>
</dbReference>
<sequence length="420" mass="49142">MKNYKKYFPFFEYNPKKVYLDSACMGLKPYILIESINEYYLKYSICAGRSTYRLSKELEERLDVSREKIAKLINAKSKREIVWTRNTTESINLFARSFKYEKERKRVIITEKEHNSNHCIWKELSKKGIIDLSIIDINKDNTFNLEILENELRKGDVILVSTVHISNLDGIENPIKKIADISHRYGAYIFIDGAQSVPHTKVDVVKNNIDFMAFSIHKIYGPTGLGVLYVKNDLFDKIDLYNVGGDTIRNTFIKKDPEYRSYPYRYEAGLADFSAIYSVSSIVDFVEKIGYENIEKRVNYLNTLFRKFLKNYEEIMIVGDTDDKNVKGITTFFIKKFTRFSEDEETIGEKLDRKYGILLRTGFFCVNPYFDNRERKGEINPLYYPAIRASFGFYNDEDDLEKLEKSIKGILNSLKGWPTL</sequence>
<keyword evidence="3" id="KW-0032">Aminotransferase</keyword>
<dbReference type="PANTHER" id="PTHR43586:SF8">
    <property type="entry name" value="CYSTEINE DESULFURASE 1, CHLOROPLASTIC"/>
    <property type="match status" value="1"/>
</dbReference>
<evidence type="ECO:0000259" key="2">
    <source>
        <dbReference type="Pfam" id="PF00266"/>
    </source>
</evidence>
<gene>
    <name evidence="3" type="ORF">ENS15_04855</name>
</gene>
<dbReference type="Pfam" id="PF00266">
    <property type="entry name" value="Aminotran_5"/>
    <property type="match status" value="1"/>
</dbReference>
<dbReference type="SUPFAM" id="SSF53383">
    <property type="entry name" value="PLP-dependent transferases"/>
    <property type="match status" value="1"/>
</dbReference>
<dbReference type="InterPro" id="IPR015422">
    <property type="entry name" value="PyrdxlP-dep_Trfase_small"/>
</dbReference>